<accession>A0A9J6PBN2</accession>
<proteinExistence type="inferred from homology"/>
<dbReference type="PANTHER" id="PTHR10366">
    <property type="entry name" value="NAD DEPENDENT EPIMERASE/DEHYDRATASE"/>
    <property type="match status" value="1"/>
</dbReference>
<dbReference type="RefSeq" id="WP_269331530.1">
    <property type="nucleotide sequence ID" value="NZ_JAMZFT010000001.1"/>
</dbReference>
<dbReference type="InterPro" id="IPR001509">
    <property type="entry name" value="Epimerase_deHydtase"/>
</dbReference>
<evidence type="ECO:0000256" key="2">
    <source>
        <dbReference type="ARBA" id="ARBA00023445"/>
    </source>
</evidence>
<dbReference type="InterPro" id="IPR050425">
    <property type="entry name" value="NAD(P)_dehydrat-like"/>
</dbReference>
<name>A0A9J6PBN2_9PROT</name>
<evidence type="ECO:0000256" key="1">
    <source>
        <dbReference type="ARBA" id="ARBA00023002"/>
    </source>
</evidence>
<keyword evidence="1" id="KW-0560">Oxidoreductase</keyword>
<protein>
    <submittedName>
        <fullName evidence="4">NAD-dependent epimerase/dehydratase family protein</fullName>
    </submittedName>
</protein>
<keyword evidence="5" id="KW-1185">Reference proteome</keyword>
<evidence type="ECO:0000313" key="4">
    <source>
        <dbReference type="EMBL" id="MCP1335590.1"/>
    </source>
</evidence>
<dbReference type="GO" id="GO:0016616">
    <property type="term" value="F:oxidoreductase activity, acting on the CH-OH group of donors, NAD or NADP as acceptor"/>
    <property type="evidence" value="ECO:0007669"/>
    <property type="project" value="TreeGrafter"/>
</dbReference>
<reference evidence="4" key="1">
    <citation type="submission" date="2022-06" db="EMBL/GenBank/DDBJ databases">
        <title>Isolation and Genomics of Futiania mangrovii gen. nov., sp. nov., a Rare and Metabolically-versatile member in the Class Alphaproteobacteria.</title>
        <authorList>
            <person name="Liu L."/>
            <person name="Huang W.-C."/>
            <person name="Pan J."/>
            <person name="Li J."/>
            <person name="Huang Y."/>
            <person name="Du H."/>
            <person name="Liu Y."/>
            <person name="Li M."/>
        </authorList>
    </citation>
    <scope>NUCLEOTIDE SEQUENCE</scope>
    <source>
        <strain evidence="4">FT118</strain>
    </source>
</reference>
<evidence type="ECO:0000259" key="3">
    <source>
        <dbReference type="Pfam" id="PF01370"/>
    </source>
</evidence>
<dbReference type="InterPro" id="IPR036291">
    <property type="entry name" value="NAD(P)-bd_dom_sf"/>
</dbReference>
<dbReference type="Pfam" id="PF01370">
    <property type="entry name" value="Epimerase"/>
    <property type="match status" value="1"/>
</dbReference>
<gene>
    <name evidence="4" type="ORF">NJQ99_04135</name>
</gene>
<evidence type="ECO:0000313" key="5">
    <source>
        <dbReference type="Proteomes" id="UP001055804"/>
    </source>
</evidence>
<dbReference type="Proteomes" id="UP001055804">
    <property type="component" value="Unassembled WGS sequence"/>
</dbReference>
<dbReference type="SUPFAM" id="SSF51735">
    <property type="entry name" value="NAD(P)-binding Rossmann-fold domains"/>
    <property type="match status" value="1"/>
</dbReference>
<feature type="domain" description="NAD-dependent epimerase/dehydratase" evidence="3">
    <location>
        <begin position="12"/>
        <end position="249"/>
    </location>
</feature>
<comment type="caution">
    <text evidence="4">The sequence shown here is derived from an EMBL/GenBank/DDBJ whole genome shotgun (WGS) entry which is preliminary data.</text>
</comment>
<dbReference type="PANTHER" id="PTHR10366:SF564">
    <property type="entry name" value="STEROL-4-ALPHA-CARBOXYLATE 3-DEHYDROGENASE, DECARBOXYLATING"/>
    <property type="match status" value="1"/>
</dbReference>
<sequence>MSAVISPDMGSVLVTGASGFIARHVVLQLLEAGYRVRGTVRSASKGEDLRGALAGQGADAARFSFCEADLDREDGWAEAVRGCVAVLHVASPFPLGNPRDREALVGPARAGTLRVYEAAMAAGAARFVATSSIVAMVYRANRPAEMRFGEGDWTDPEWAPLTAYAVSKTRAEQALWAQARSDGTLERITTVNPGFVLGPALDGVFGTSLEVIGMILTGKYPAVPPTAYPVADVRDVAGVHVRALQTGEAAGRRLLAAGETLSLKEMAETLRAAFPGRARRIPRLQLPVWAVRALAVADPALRAVRADFGVRPLADAAYVTEMTGVRFRPSGEAVVAAAQSLIDTGKV</sequence>
<dbReference type="AlphaFoldDB" id="A0A9J6PBN2"/>
<organism evidence="4 5">
    <name type="scientific">Futiania mangrovi</name>
    <dbReference type="NCBI Taxonomy" id="2959716"/>
    <lineage>
        <taxon>Bacteria</taxon>
        <taxon>Pseudomonadati</taxon>
        <taxon>Pseudomonadota</taxon>
        <taxon>Alphaproteobacteria</taxon>
        <taxon>Futianiales</taxon>
        <taxon>Futianiaceae</taxon>
        <taxon>Futiania</taxon>
    </lineage>
</organism>
<comment type="similarity">
    <text evidence="2">Belongs to the NAD(P)-dependent epimerase/dehydratase family. Dihydroflavonol-4-reductase subfamily.</text>
</comment>
<dbReference type="Gene3D" id="3.40.50.720">
    <property type="entry name" value="NAD(P)-binding Rossmann-like Domain"/>
    <property type="match status" value="1"/>
</dbReference>
<dbReference type="EMBL" id="JAMZFT010000001">
    <property type="protein sequence ID" value="MCP1335590.1"/>
    <property type="molecule type" value="Genomic_DNA"/>
</dbReference>